<evidence type="ECO:0000256" key="1">
    <source>
        <dbReference type="ARBA" id="ARBA00001913"/>
    </source>
</evidence>
<gene>
    <name evidence="8" type="ORF">GCM10007100_18000</name>
</gene>
<dbReference type="Gene3D" id="3.40.720.10">
    <property type="entry name" value="Alkaline Phosphatase, subunit A"/>
    <property type="match status" value="1"/>
</dbReference>
<evidence type="ECO:0000256" key="5">
    <source>
        <dbReference type="ARBA" id="ARBA00022801"/>
    </source>
</evidence>
<evidence type="ECO:0000259" key="7">
    <source>
        <dbReference type="Pfam" id="PF00884"/>
    </source>
</evidence>
<dbReference type="PANTHER" id="PTHR42693:SF42">
    <property type="entry name" value="ARYLSULFATASE G"/>
    <property type="match status" value="1"/>
</dbReference>
<evidence type="ECO:0000313" key="9">
    <source>
        <dbReference type="Proteomes" id="UP000644507"/>
    </source>
</evidence>
<proteinExistence type="inferred from homology"/>
<dbReference type="PROSITE" id="PS00149">
    <property type="entry name" value="SULFATASE_2"/>
    <property type="match status" value="1"/>
</dbReference>
<dbReference type="Gene3D" id="3.30.1120.10">
    <property type="match status" value="1"/>
</dbReference>
<dbReference type="PROSITE" id="PS00523">
    <property type="entry name" value="SULFATASE_1"/>
    <property type="match status" value="1"/>
</dbReference>
<dbReference type="Proteomes" id="UP000644507">
    <property type="component" value="Unassembled WGS sequence"/>
</dbReference>
<dbReference type="GO" id="GO:0004065">
    <property type="term" value="F:arylsulfatase activity"/>
    <property type="evidence" value="ECO:0007669"/>
    <property type="project" value="TreeGrafter"/>
</dbReference>
<evidence type="ECO:0000256" key="6">
    <source>
        <dbReference type="ARBA" id="ARBA00022837"/>
    </source>
</evidence>
<comment type="caution">
    <text evidence="8">The sequence shown here is derived from an EMBL/GenBank/DDBJ whole genome shotgun (WGS) entry which is preliminary data.</text>
</comment>
<comment type="similarity">
    <text evidence="2">Belongs to the sulfatase family.</text>
</comment>
<keyword evidence="5" id="KW-0378">Hydrolase</keyword>
<reference evidence="8" key="2">
    <citation type="submission" date="2020-09" db="EMBL/GenBank/DDBJ databases">
        <authorList>
            <person name="Sun Q."/>
            <person name="Kim S."/>
        </authorList>
    </citation>
    <scope>NUCLEOTIDE SEQUENCE</scope>
    <source>
        <strain evidence="8">KCTC 12988</strain>
    </source>
</reference>
<evidence type="ECO:0000256" key="3">
    <source>
        <dbReference type="ARBA" id="ARBA00022723"/>
    </source>
</evidence>
<keyword evidence="4" id="KW-0732">Signal</keyword>
<reference evidence="8" key="1">
    <citation type="journal article" date="2014" name="Int. J. Syst. Evol. Microbiol.">
        <title>Complete genome sequence of Corynebacterium casei LMG S-19264T (=DSM 44701T), isolated from a smear-ripened cheese.</title>
        <authorList>
            <consortium name="US DOE Joint Genome Institute (JGI-PGF)"/>
            <person name="Walter F."/>
            <person name="Albersmeier A."/>
            <person name="Kalinowski J."/>
            <person name="Ruckert C."/>
        </authorList>
    </citation>
    <scope>NUCLEOTIDE SEQUENCE</scope>
    <source>
        <strain evidence="8">KCTC 12988</strain>
    </source>
</reference>
<organism evidence="8 9">
    <name type="scientific">Roseibacillus persicicus</name>
    <dbReference type="NCBI Taxonomy" id="454148"/>
    <lineage>
        <taxon>Bacteria</taxon>
        <taxon>Pseudomonadati</taxon>
        <taxon>Verrucomicrobiota</taxon>
        <taxon>Verrucomicrobiia</taxon>
        <taxon>Verrucomicrobiales</taxon>
        <taxon>Verrucomicrobiaceae</taxon>
        <taxon>Roseibacillus</taxon>
    </lineage>
</organism>
<dbReference type="InterPro" id="IPR050738">
    <property type="entry name" value="Sulfatase"/>
</dbReference>
<evidence type="ECO:0000313" key="8">
    <source>
        <dbReference type="EMBL" id="GHC52085.1"/>
    </source>
</evidence>
<dbReference type="CDD" id="cd16144">
    <property type="entry name" value="ARS_like"/>
    <property type="match status" value="1"/>
</dbReference>
<dbReference type="SUPFAM" id="SSF53649">
    <property type="entry name" value="Alkaline phosphatase-like"/>
    <property type="match status" value="1"/>
</dbReference>
<sequence>MSVSKGIGKGSLAGVLGLVFMSLGWAAETEEASRPNIVVIMADDLGWKDLHCYGNELLDTPALDKLASEGMRFTDAYAAAPVCSPTRAAMMTGQAPARLQLTNHAPGHPDGFAPEGSSLAEAQSVRNLALSYETVAEQLSDAGYETAHIGKWHLSYAGRGEEGKLAELELRPEHQGFGINIGGCYQGGPPSYFAPYRIPALTEREEGEYLPERLADEAIAFVEEKRNKPFYLNWWPYSVHYPMEAKEELIAKYRARKGPGIKNPIYAAMIEAMDTEIGRFLVALDEAGLRENTLVIFKSDNGGYDGDNRPLRGMKGMLYEGGIRIPWFARWPGKIQPGSTCSTPVVSMDCYPTLLEVAGVEPVKTPVDGESLLPLFQQSEGFERDAIFFHYPNFAFHKLNQLGGVVRVGDHKLIKRYDDGELELFNLKKDLGETDNLAEESPELAQQLEEKLDAWLQEVGAAMPIRVGKEKDAE</sequence>
<dbReference type="AlphaFoldDB" id="A0A918TKK6"/>
<dbReference type="PANTHER" id="PTHR42693">
    <property type="entry name" value="ARYLSULFATASE FAMILY MEMBER"/>
    <property type="match status" value="1"/>
</dbReference>
<evidence type="ECO:0000256" key="2">
    <source>
        <dbReference type="ARBA" id="ARBA00008779"/>
    </source>
</evidence>
<dbReference type="InterPro" id="IPR017850">
    <property type="entry name" value="Alkaline_phosphatase_core_sf"/>
</dbReference>
<accession>A0A918TKK6</accession>
<dbReference type="Pfam" id="PF00884">
    <property type="entry name" value="Sulfatase"/>
    <property type="match status" value="1"/>
</dbReference>
<comment type="cofactor">
    <cofactor evidence="1">
        <name>Ca(2+)</name>
        <dbReference type="ChEBI" id="CHEBI:29108"/>
    </cofactor>
</comment>
<keyword evidence="6" id="KW-0106">Calcium</keyword>
<dbReference type="InterPro" id="IPR024607">
    <property type="entry name" value="Sulfatase_CS"/>
</dbReference>
<protein>
    <submittedName>
        <fullName evidence="8">N-acetylgalactosamine-6-sulfatase</fullName>
    </submittedName>
</protein>
<feature type="domain" description="Sulfatase N-terminal" evidence="7">
    <location>
        <begin position="35"/>
        <end position="360"/>
    </location>
</feature>
<keyword evidence="3" id="KW-0479">Metal-binding</keyword>
<dbReference type="GO" id="GO:0046872">
    <property type="term" value="F:metal ion binding"/>
    <property type="evidence" value="ECO:0007669"/>
    <property type="project" value="UniProtKB-KW"/>
</dbReference>
<name>A0A918TKK6_9BACT</name>
<dbReference type="EMBL" id="BMXI01000006">
    <property type="protein sequence ID" value="GHC52085.1"/>
    <property type="molecule type" value="Genomic_DNA"/>
</dbReference>
<dbReference type="InterPro" id="IPR000917">
    <property type="entry name" value="Sulfatase_N"/>
</dbReference>
<keyword evidence="9" id="KW-1185">Reference proteome</keyword>
<evidence type="ECO:0000256" key="4">
    <source>
        <dbReference type="ARBA" id="ARBA00022729"/>
    </source>
</evidence>